<dbReference type="SMART" id="SM00533">
    <property type="entry name" value="MUTSd"/>
    <property type="match status" value="1"/>
</dbReference>
<dbReference type="PhylomeDB" id="T1IQG1"/>
<evidence type="ECO:0000256" key="3">
    <source>
        <dbReference type="ARBA" id="ARBA00022763"/>
    </source>
</evidence>
<dbReference type="eggNOG" id="KOG0217">
    <property type="taxonomic scope" value="Eukaryota"/>
</dbReference>
<feature type="region of interest" description="Disordered" evidence="8">
    <location>
        <begin position="166"/>
        <end position="292"/>
    </location>
</feature>
<evidence type="ECO:0000259" key="9">
    <source>
        <dbReference type="PROSITE" id="PS50812"/>
    </source>
</evidence>
<dbReference type="Gene3D" id="1.10.1420.10">
    <property type="match status" value="2"/>
</dbReference>
<dbReference type="InterPro" id="IPR045076">
    <property type="entry name" value="MutS"/>
</dbReference>
<dbReference type="STRING" id="126957.T1IQG1"/>
<dbReference type="InterPro" id="IPR007695">
    <property type="entry name" value="DNA_mismatch_repair_MutS-lik_N"/>
</dbReference>
<dbReference type="Gene3D" id="3.40.50.300">
    <property type="entry name" value="P-loop containing nucleotide triphosphate hydrolases"/>
    <property type="match status" value="1"/>
</dbReference>
<dbReference type="InterPro" id="IPR027417">
    <property type="entry name" value="P-loop_NTPase"/>
</dbReference>
<dbReference type="Pfam" id="PF00488">
    <property type="entry name" value="MutS_V"/>
    <property type="match status" value="1"/>
</dbReference>
<comment type="similarity">
    <text evidence="1 6 7">Belongs to the DNA mismatch repair MutS family.</text>
</comment>
<evidence type="ECO:0000256" key="7">
    <source>
        <dbReference type="RuleBase" id="RU003756"/>
    </source>
</evidence>
<protein>
    <recommendedName>
        <fullName evidence="6">DNA mismatch repair protein</fullName>
    </recommendedName>
</protein>
<dbReference type="SUPFAM" id="SSF48334">
    <property type="entry name" value="DNA repair protein MutS, domain III"/>
    <property type="match status" value="1"/>
</dbReference>
<dbReference type="Gene3D" id="3.30.420.110">
    <property type="entry name" value="MutS, connector domain"/>
    <property type="match status" value="1"/>
</dbReference>
<dbReference type="SMART" id="SM00534">
    <property type="entry name" value="MUTSac"/>
    <property type="match status" value="1"/>
</dbReference>
<feature type="compositionally biased region" description="Basic residues" evidence="8">
    <location>
        <begin position="258"/>
        <end position="276"/>
    </location>
</feature>
<name>T1IQG1_STRMM</name>
<dbReference type="SUPFAM" id="SSF52540">
    <property type="entry name" value="P-loop containing nucleoside triphosphate hydrolases"/>
    <property type="match status" value="1"/>
</dbReference>
<dbReference type="GO" id="GO:0030983">
    <property type="term" value="F:mismatched DNA binding"/>
    <property type="evidence" value="ECO:0007669"/>
    <property type="project" value="UniProtKB-UniRule"/>
</dbReference>
<keyword evidence="11" id="KW-1185">Reference proteome</keyword>
<dbReference type="InterPro" id="IPR000313">
    <property type="entry name" value="PWWP_dom"/>
</dbReference>
<dbReference type="InterPro" id="IPR016151">
    <property type="entry name" value="DNA_mismatch_repair_MutS_N"/>
</dbReference>
<dbReference type="Gene3D" id="2.30.30.140">
    <property type="match status" value="1"/>
</dbReference>
<dbReference type="Pfam" id="PF05188">
    <property type="entry name" value="MutS_II"/>
    <property type="match status" value="1"/>
</dbReference>
<keyword evidence="2 6" id="KW-0547">Nucleotide-binding</keyword>
<dbReference type="GO" id="GO:0140664">
    <property type="term" value="F:ATP-dependent DNA damage sensor activity"/>
    <property type="evidence" value="ECO:0007669"/>
    <property type="project" value="InterPro"/>
</dbReference>
<proteinExistence type="inferred from homology"/>
<dbReference type="InterPro" id="IPR007696">
    <property type="entry name" value="DNA_mismatch_repair_MutS_core"/>
</dbReference>
<organism evidence="10 11">
    <name type="scientific">Strigamia maritima</name>
    <name type="common">European centipede</name>
    <name type="synonym">Geophilus maritimus</name>
    <dbReference type="NCBI Taxonomy" id="126957"/>
    <lineage>
        <taxon>Eukaryota</taxon>
        <taxon>Metazoa</taxon>
        <taxon>Ecdysozoa</taxon>
        <taxon>Arthropoda</taxon>
        <taxon>Myriapoda</taxon>
        <taxon>Chilopoda</taxon>
        <taxon>Pleurostigmophora</taxon>
        <taxon>Geophilomorpha</taxon>
        <taxon>Linotaeniidae</taxon>
        <taxon>Strigamia</taxon>
    </lineage>
</organism>
<dbReference type="Gene3D" id="3.40.1170.10">
    <property type="entry name" value="DNA repair protein MutS, domain I"/>
    <property type="match status" value="1"/>
</dbReference>
<dbReference type="SUPFAM" id="SSF55271">
    <property type="entry name" value="DNA repair protein MutS, domain I"/>
    <property type="match status" value="1"/>
</dbReference>
<dbReference type="PANTHER" id="PTHR11361:SF148">
    <property type="entry name" value="DNA MISMATCH REPAIR PROTEIN MSH6"/>
    <property type="match status" value="1"/>
</dbReference>
<dbReference type="InterPro" id="IPR007860">
    <property type="entry name" value="DNA_mmatch_repair_MutS_con_dom"/>
</dbReference>
<dbReference type="Proteomes" id="UP000014500">
    <property type="component" value="Unassembled WGS sequence"/>
</dbReference>
<keyword evidence="6 7" id="KW-0234">DNA repair</keyword>
<sequence>MPKVNTLFNYFAKSPPVPVNSKKEEMKSTENNASKTPKHAKLLSPKTSKQTPTPTTKTSPTSSCKDSTFGIGDLVWAKLEGWPWWPSLVCLHPVEKIHVKSTPLPEIHVQFFDDPPSRSWIKSKFVKAYRGGEAYTTPPRCAREWKKACEKADKALEMKQRGRINIEAVFSPSDEENTSMDEGRDKRRNDDSPVLKRQKGEPSIKRRRIVIPSDDSGDDDDFKLDPKVDKSDDDSFSSEVASEDLSEIDDEKVEKSPKSRKRKRNISTPKPSKKKQVSTPTPFLQQSTNKKSNICKETKSKLSNFMADDSLNNISTVEDSESNLVHLTFNFLHDKNIKDAKGRTKSNPEYDCKTLFVPESYRATLTPAHRQWWEMKSQHFDVVLFFKVGKFYELYHMDAVIGVTELGLTYMRGNYAHSGFPEIAYGRYADTLVQKGYKVARIEQTETPLMMEERCKKTHRTTKFDKVVSREICRITTIGTRTCSFIERESLDVHSCYLLAVTEKKSISGTMTNYGVCFIDTSIGKFYLGQFEDDRHGSRFRTLVSHYTPKQLIYEKGKLSIQTQQIITTNLSGILKESLTSKSEFWDSGKTLTFLREGTYFTKSDKKEWPQVLKSMLDESDSLGLDASPDYELAISALGACIWYLSECKLEDELLSLMQFEKYEPIHFTSQKSEKTEFPNKMVLDGITLENLDVLQNSVTGSIDGTLIQVLDHCFTSFGKRLLRQWLCAPLCDISAINNRLDAIEDLLKAKDLINQITENKKLPDLERLLSKIHTQGSASRCKSHPDGRAIFFDAHIYSKRKIESFLTALTGFQIANDIGYLFKKYTTRFKSTLLKKLGGQFPSLTVLLEFFENAFDHKKAKQDGKIVPAKGVDSEYDEAMSLIKSHNEDLDDYLQTQQKLFGCKVTYFGTGKNRFQVEVPDHASGKATNEHELQSQRKGFKRYWTDEIKTLLSKLTAAEDQRNVALEDIMRRIFETFDKDYKKWELAVQCLSVLDVLLSLAEYSRAGQFIRPELVTPSNYPFLEIRNGYHPCISKIFTTDDFIPNDTLIGLEEADSNEVNSNMIIISGPNMGGKSTLMRQVGLIVIMAQMGCYVPAEKCRLTLADRIFTRLGASDRIMSGESTFFVELSETAAILSHSTENSLVLIDELGRGTATYDGTAIASAVVKELSEEIHCRTLFSTHYHTLVQEFSSSQFIKLAHMSCMVENENEDDPTEETITFLYKFIPGSCPKSYGFNAAKLASIPHEVLKNGFCKAKVLEQNLERKRLFRTLVASKPGPGLLGILKQL</sequence>
<dbReference type="Pfam" id="PF05192">
    <property type="entry name" value="MutS_III"/>
    <property type="match status" value="1"/>
</dbReference>
<dbReference type="Pfam" id="PF01624">
    <property type="entry name" value="MutS_I"/>
    <property type="match status" value="1"/>
</dbReference>
<dbReference type="Pfam" id="PF05190">
    <property type="entry name" value="MutS_IV"/>
    <property type="match status" value="1"/>
</dbReference>
<keyword evidence="3 6" id="KW-0227">DNA damage</keyword>
<feature type="compositionally biased region" description="Acidic residues" evidence="8">
    <location>
        <begin position="231"/>
        <end position="251"/>
    </location>
</feature>
<dbReference type="GO" id="GO:0006298">
    <property type="term" value="P:mismatch repair"/>
    <property type="evidence" value="ECO:0007669"/>
    <property type="project" value="InterPro"/>
</dbReference>
<feature type="compositionally biased region" description="Polar residues" evidence="8">
    <location>
        <begin position="277"/>
        <end position="292"/>
    </location>
</feature>
<feature type="region of interest" description="Disordered" evidence="8">
    <location>
        <begin position="12"/>
        <end position="65"/>
    </location>
</feature>
<dbReference type="GO" id="GO:0005524">
    <property type="term" value="F:ATP binding"/>
    <property type="evidence" value="ECO:0007669"/>
    <property type="project" value="UniProtKB-UniRule"/>
</dbReference>
<keyword evidence="5 6" id="KW-0238">DNA-binding</keyword>
<dbReference type="FunFam" id="1.10.1420.10:FF:000005">
    <property type="entry name" value="DNA mismatch repair protein"/>
    <property type="match status" value="1"/>
</dbReference>
<dbReference type="InterPro" id="IPR036187">
    <property type="entry name" value="DNA_mismatch_repair_MutS_sf"/>
</dbReference>
<evidence type="ECO:0000313" key="11">
    <source>
        <dbReference type="Proteomes" id="UP000014500"/>
    </source>
</evidence>
<dbReference type="PROSITE" id="PS50812">
    <property type="entry name" value="PWWP"/>
    <property type="match status" value="1"/>
</dbReference>
<reference evidence="11" key="1">
    <citation type="submission" date="2011-05" db="EMBL/GenBank/DDBJ databases">
        <authorList>
            <person name="Richards S.R."/>
            <person name="Qu J."/>
            <person name="Jiang H."/>
            <person name="Jhangiani S.N."/>
            <person name="Agravi P."/>
            <person name="Goodspeed R."/>
            <person name="Gross S."/>
            <person name="Mandapat C."/>
            <person name="Jackson L."/>
            <person name="Mathew T."/>
            <person name="Pu L."/>
            <person name="Thornton R."/>
            <person name="Saada N."/>
            <person name="Wilczek-Boney K.B."/>
            <person name="Lee S."/>
            <person name="Kovar C."/>
            <person name="Wu Y."/>
            <person name="Scherer S.E."/>
            <person name="Worley K.C."/>
            <person name="Muzny D.M."/>
            <person name="Gibbs R."/>
        </authorList>
    </citation>
    <scope>NUCLEOTIDE SEQUENCE</scope>
    <source>
        <strain evidence="11">Brora</strain>
    </source>
</reference>
<dbReference type="InterPro" id="IPR000432">
    <property type="entry name" value="DNA_mismatch_repair_MutS_C"/>
</dbReference>
<evidence type="ECO:0000256" key="4">
    <source>
        <dbReference type="ARBA" id="ARBA00022840"/>
    </source>
</evidence>
<feature type="compositionally biased region" description="Low complexity" evidence="8">
    <location>
        <begin position="44"/>
        <end position="65"/>
    </location>
</feature>
<dbReference type="OMA" id="TPMMAQY"/>
<dbReference type="EMBL" id="JH431307">
    <property type="status" value="NOT_ANNOTATED_CDS"/>
    <property type="molecule type" value="Genomic_DNA"/>
</dbReference>
<dbReference type="FunFam" id="3.40.1170.10:FF:000002">
    <property type="entry name" value="DNA mismatch repair protein"/>
    <property type="match status" value="1"/>
</dbReference>
<dbReference type="SUPFAM" id="SSF63748">
    <property type="entry name" value="Tudor/PWWP/MBT"/>
    <property type="match status" value="1"/>
</dbReference>
<comment type="function">
    <text evidence="6 7">Component of the post-replicative DNA mismatch repair system (MMR).</text>
</comment>
<dbReference type="GO" id="GO:0032301">
    <property type="term" value="C:MutSalpha complex"/>
    <property type="evidence" value="ECO:0007669"/>
    <property type="project" value="TreeGrafter"/>
</dbReference>
<dbReference type="SMART" id="SM00293">
    <property type="entry name" value="PWWP"/>
    <property type="match status" value="1"/>
</dbReference>
<dbReference type="PROSITE" id="PS00486">
    <property type="entry name" value="DNA_MISMATCH_REPAIR_2"/>
    <property type="match status" value="1"/>
</dbReference>
<dbReference type="FunFam" id="3.40.50.300:FF:000645">
    <property type="entry name" value="DNA mismatch repair protein"/>
    <property type="match status" value="1"/>
</dbReference>
<evidence type="ECO:0000256" key="6">
    <source>
        <dbReference type="PIRNR" id="PIRNR037677"/>
    </source>
</evidence>
<feature type="domain" description="PWWP" evidence="9">
    <location>
        <begin position="71"/>
        <end position="131"/>
    </location>
</feature>
<dbReference type="HOGENOM" id="CLU_002472_1_3_1"/>
<accession>T1IQG1</accession>
<dbReference type="Pfam" id="PF00855">
    <property type="entry name" value="PWWP"/>
    <property type="match status" value="1"/>
</dbReference>
<dbReference type="NCBIfam" id="NF003810">
    <property type="entry name" value="PRK05399.1"/>
    <property type="match status" value="1"/>
</dbReference>
<dbReference type="InterPro" id="IPR007861">
    <property type="entry name" value="DNA_mismatch_repair_MutS_clamp"/>
</dbReference>
<dbReference type="PANTHER" id="PTHR11361">
    <property type="entry name" value="DNA MISMATCH REPAIR PROTEIN MUTS FAMILY MEMBER"/>
    <property type="match status" value="1"/>
</dbReference>
<dbReference type="SUPFAM" id="SSF53150">
    <property type="entry name" value="DNA repair protein MutS, domain II"/>
    <property type="match status" value="1"/>
</dbReference>
<evidence type="ECO:0000313" key="10">
    <source>
        <dbReference type="EnsemblMetazoa" id="SMAR003275-PA"/>
    </source>
</evidence>
<evidence type="ECO:0000256" key="1">
    <source>
        <dbReference type="ARBA" id="ARBA00006271"/>
    </source>
</evidence>
<dbReference type="CDD" id="cd05837">
    <property type="entry name" value="PWWP_MSH6"/>
    <property type="match status" value="1"/>
</dbReference>
<dbReference type="InterPro" id="IPR036678">
    <property type="entry name" value="MutS_con_dom_sf"/>
</dbReference>
<evidence type="ECO:0000256" key="5">
    <source>
        <dbReference type="ARBA" id="ARBA00023125"/>
    </source>
</evidence>
<dbReference type="EnsemblMetazoa" id="SMAR003275-RA">
    <property type="protein sequence ID" value="SMAR003275-PA"/>
    <property type="gene ID" value="SMAR003275"/>
</dbReference>
<keyword evidence="4 6" id="KW-0067">ATP-binding</keyword>
<dbReference type="InterPro" id="IPR017261">
    <property type="entry name" value="DNA_mismatch_repair_MutS/MSH"/>
</dbReference>
<evidence type="ECO:0000256" key="2">
    <source>
        <dbReference type="ARBA" id="ARBA00022741"/>
    </source>
</evidence>
<dbReference type="PIRSF" id="PIRSF037677">
    <property type="entry name" value="DNA_mis_repair_Msh6"/>
    <property type="match status" value="1"/>
</dbReference>
<feature type="compositionally biased region" description="Basic and acidic residues" evidence="8">
    <location>
        <begin position="181"/>
        <end position="204"/>
    </location>
</feature>
<evidence type="ECO:0000256" key="8">
    <source>
        <dbReference type="SAM" id="MobiDB-lite"/>
    </source>
</evidence>
<reference evidence="10" key="2">
    <citation type="submission" date="2015-02" db="UniProtKB">
        <authorList>
            <consortium name="EnsemblMetazoa"/>
        </authorList>
    </citation>
    <scope>IDENTIFICATION</scope>
</reference>